<dbReference type="FunFam" id="3.30.1180.20:FF:000001">
    <property type="entry name" value="Dihydroxyacetone kinase 1"/>
    <property type="match status" value="1"/>
</dbReference>
<dbReference type="Pfam" id="PF02733">
    <property type="entry name" value="Dak1"/>
    <property type="match status" value="1"/>
</dbReference>
<comment type="pathway">
    <text evidence="1">Carbohydrate metabolism.</text>
</comment>
<dbReference type="GO" id="GO:0009758">
    <property type="term" value="P:carbohydrate utilization"/>
    <property type="evidence" value="ECO:0007669"/>
    <property type="project" value="UniProtKB-ARBA"/>
</dbReference>
<dbReference type="EMBL" id="JACKVK010000022">
    <property type="protein sequence ID" value="MCV7424907.1"/>
    <property type="molecule type" value="Genomic_DNA"/>
</dbReference>
<gene>
    <name evidence="9" type="primary">derK</name>
    <name evidence="9" type="ORF">H7K45_30660</name>
</gene>
<dbReference type="InterPro" id="IPR036117">
    <property type="entry name" value="DhaL_dom_sf"/>
</dbReference>
<dbReference type="EC" id="2.7.1.210" evidence="9"/>
<dbReference type="GO" id="GO:0004371">
    <property type="term" value="F:glycerone kinase activity"/>
    <property type="evidence" value="ECO:0007669"/>
    <property type="project" value="InterPro"/>
</dbReference>
<sequence>MTKLFNDPARFTEDMLVGFLDANSTYVAGVPGGVVRASETPPGKVAVVIGGGSGHYPAFCGTVGPGFADGAVVGNIFTSPSAEEAASVARAAHGDAGVLLTTGNYAGDVMNFGLAVTQLRDEGIDAHYFAVTDDIASAPPGEEAKRRGIAGDFTVFKCASAAAEDGLDITGVVRVAEAANAATRTLGVAFDGCTLPGADSPLFTVPDKQMGVGLGIHGEPGVRDEPMPSAADLAVTLVDGVLADEPTTETRRIAVILNGLGRTKYEELFVVWGTASRLLRERGYEVVDPEVGELVTSLDMAGCSLTVMWLDDELEKYWTAPADTPAYRKGVAAVSDSGRRRTDAAADAAAPERDVAELADDDGRDGGRFVVKAFDAIAGMLAGAEEELGRIDAVAGDGDHGRGMVKGSSAARVAAAAAAKAGAGQGSVLGAAGREWAAKAGGTSGVLWGALLNAVGARLGDTGRPDSKTVAAAMRDGYDSLIALGGASPGDKTMLDAMLPFVEELERRVSTGESWKASWREAAQVATDAARATADMRPKVGRARPLAERSVGTPDAGATSLAMIAHTVADCLGRDTQEVTK</sequence>
<dbReference type="FunFam" id="3.40.50.10440:FF:000003">
    <property type="entry name" value="Homodimeric dihydroxyacetone kinase"/>
    <property type="match status" value="1"/>
</dbReference>
<dbReference type="InterPro" id="IPR004006">
    <property type="entry name" value="DhaK_dom"/>
</dbReference>
<dbReference type="PROSITE" id="PS51480">
    <property type="entry name" value="DHAL"/>
    <property type="match status" value="1"/>
</dbReference>
<name>A0A9X2ZDT2_9MYCO</name>
<dbReference type="GO" id="GO:0019563">
    <property type="term" value="P:glycerol catabolic process"/>
    <property type="evidence" value="ECO:0007669"/>
    <property type="project" value="TreeGrafter"/>
</dbReference>
<dbReference type="GO" id="GO:0030246">
    <property type="term" value="F:carbohydrate binding"/>
    <property type="evidence" value="ECO:0007669"/>
    <property type="project" value="UniProtKB-ARBA"/>
</dbReference>
<keyword evidence="10" id="KW-1185">Reference proteome</keyword>
<evidence type="ECO:0000256" key="2">
    <source>
        <dbReference type="ARBA" id="ARBA00022679"/>
    </source>
</evidence>
<dbReference type="GO" id="GO:0005524">
    <property type="term" value="F:ATP binding"/>
    <property type="evidence" value="ECO:0007669"/>
    <property type="project" value="UniProtKB-KW"/>
</dbReference>
<dbReference type="SUPFAM" id="SSF82549">
    <property type="entry name" value="DAK1/DegV-like"/>
    <property type="match status" value="1"/>
</dbReference>
<reference evidence="9" key="2">
    <citation type="journal article" date="2022" name="BMC Genomics">
        <title>Comparative genome analysis of mycobacteria focusing on tRNA and non-coding RNA.</title>
        <authorList>
            <person name="Behra P.R.K."/>
            <person name="Pettersson B.M.F."/>
            <person name="Ramesh M."/>
            <person name="Das S."/>
            <person name="Dasgupta S."/>
            <person name="Kirsebom L.A."/>
        </authorList>
    </citation>
    <scope>NUCLEOTIDE SEQUENCE</scope>
    <source>
        <strain evidence="9">DSM 44838</strain>
    </source>
</reference>
<dbReference type="Pfam" id="PF02734">
    <property type="entry name" value="Dak2"/>
    <property type="match status" value="1"/>
</dbReference>
<evidence type="ECO:0000256" key="3">
    <source>
        <dbReference type="ARBA" id="ARBA00022741"/>
    </source>
</evidence>
<dbReference type="GO" id="GO:0071322">
    <property type="term" value="P:cellular response to carbohydrate stimulus"/>
    <property type="evidence" value="ECO:0007669"/>
    <property type="project" value="UniProtKB-ARBA"/>
</dbReference>
<comment type="caution">
    <text evidence="9">The sequence shown here is derived from an EMBL/GenBank/DDBJ whole genome shotgun (WGS) entry which is preliminary data.</text>
</comment>
<accession>A0A9X2ZDT2</accession>
<dbReference type="Gene3D" id="1.25.40.340">
    <property type="match status" value="1"/>
</dbReference>
<dbReference type="Gene3D" id="3.40.50.10440">
    <property type="entry name" value="Dihydroxyacetone kinase, domain 1"/>
    <property type="match status" value="1"/>
</dbReference>
<feature type="domain" description="DhaK" evidence="8">
    <location>
        <begin position="7"/>
        <end position="327"/>
    </location>
</feature>
<reference evidence="9" key="1">
    <citation type="submission" date="2020-07" db="EMBL/GenBank/DDBJ databases">
        <authorList>
            <person name="Pettersson B.M.F."/>
            <person name="Behra P.R.K."/>
            <person name="Ramesh M."/>
            <person name="Das S."/>
            <person name="Dasgupta S."/>
            <person name="Kirsebom L.A."/>
        </authorList>
    </citation>
    <scope>NUCLEOTIDE SEQUENCE</scope>
    <source>
        <strain evidence="9">DSM 44838</strain>
    </source>
</reference>
<evidence type="ECO:0000256" key="5">
    <source>
        <dbReference type="ARBA" id="ARBA00022840"/>
    </source>
</evidence>
<dbReference type="InterPro" id="IPR050861">
    <property type="entry name" value="Dihydroxyacetone_Kinase"/>
</dbReference>
<feature type="domain" description="DhaL" evidence="7">
    <location>
        <begin position="368"/>
        <end position="570"/>
    </location>
</feature>
<organism evidence="9 10">
    <name type="scientific">Mycobacterium yunnanensis</name>
    <dbReference type="NCBI Taxonomy" id="368477"/>
    <lineage>
        <taxon>Bacteria</taxon>
        <taxon>Bacillati</taxon>
        <taxon>Actinomycetota</taxon>
        <taxon>Actinomycetes</taxon>
        <taxon>Mycobacteriales</taxon>
        <taxon>Mycobacteriaceae</taxon>
        <taxon>Mycobacterium</taxon>
    </lineage>
</organism>
<evidence type="ECO:0000313" key="9">
    <source>
        <dbReference type="EMBL" id="MCV7424907.1"/>
    </source>
</evidence>
<evidence type="ECO:0000256" key="1">
    <source>
        <dbReference type="ARBA" id="ARBA00005007"/>
    </source>
</evidence>
<dbReference type="PROSITE" id="PS51481">
    <property type="entry name" value="DHAK"/>
    <property type="match status" value="1"/>
</dbReference>
<dbReference type="PANTHER" id="PTHR28629:SF4">
    <property type="entry name" value="TRIOKINASE_FMN CYCLASE"/>
    <property type="match status" value="1"/>
</dbReference>
<evidence type="ECO:0000313" key="10">
    <source>
        <dbReference type="Proteomes" id="UP001141629"/>
    </source>
</evidence>
<keyword evidence="3" id="KW-0547">Nucleotide-binding</keyword>
<proteinExistence type="predicted"/>
<keyword evidence="6" id="KW-0119">Carbohydrate metabolism</keyword>
<keyword evidence="4" id="KW-0418">Kinase</keyword>
<protein>
    <submittedName>
        <fullName evidence="9">D-erythrulose 4-kinase</fullName>
        <ecNumber evidence="9">2.7.1.210</ecNumber>
    </submittedName>
</protein>
<dbReference type="FunFam" id="1.25.40.340:FF:000002">
    <property type="entry name" value="Dihydroxyacetone kinase, L subunit"/>
    <property type="match status" value="1"/>
</dbReference>
<dbReference type="Gene3D" id="3.30.1180.20">
    <property type="entry name" value="Dihydroxyacetone kinase, domain 2"/>
    <property type="match status" value="1"/>
</dbReference>
<evidence type="ECO:0000256" key="4">
    <source>
        <dbReference type="ARBA" id="ARBA00022777"/>
    </source>
</evidence>
<dbReference type="GO" id="GO:0005829">
    <property type="term" value="C:cytosol"/>
    <property type="evidence" value="ECO:0007669"/>
    <property type="project" value="TreeGrafter"/>
</dbReference>
<dbReference type="SUPFAM" id="SSF101473">
    <property type="entry name" value="DhaL-like"/>
    <property type="match status" value="1"/>
</dbReference>
<dbReference type="NCBIfam" id="NF011049">
    <property type="entry name" value="PRK14479.1"/>
    <property type="match status" value="1"/>
</dbReference>
<dbReference type="AlphaFoldDB" id="A0A9X2ZDT2"/>
<dbReference type="GO" id="GO:0019200">
    <property type="term" value="F:carbohydrate kinase activity"/>
    <property type="evidence" value="ECO:0007669"/>
    <property type="project" value="UniProtKB-ARBA"/>
</dbReference>
<dbReference type="InterPro" id="IPR004007">
    <property type="entry name" value="DhaL_dom"/>
</dbReference>
<dbReference type="SMART" id="SM01120">
    <property type="entry name" value="Dak2"/>
    <property type="match status" value="1"/>
</dbReference>
<keyword evidence="2 9" id="KW-0808">Transferase</keyword>
<evidence type="ECO:0000259" key="8">
    <source>
        <dbReference type="PROSITE" id="PS51481"/>
    </source>
</evidence>
<dbReference type="PANTHER" id="PTHR28629">
    <property type="entry name" value="TRIOKINASE/FMN CYCLASE"/>
    <property type="match status" value="1"/>
</dbReference>
<dbReference type="Proteomes" id="UP001141629">
    <property type="component" value="Unassembled WGS sequence"/>
</dbReference>
<dbReference type="RefSeq" id="WP_264000001.1">
    <property type="nucleotide sequence ID" value="NZ_JACKVK010000022.1"/>
</dbReference>
<evidence type="ECO:0000256" key="6">
    <source>
        <dbReference type="ARBA" id="ARBA00023277"/>
    </source>
</evidence>
<evidence type="ECO:0000259" key="7">
    <source>
        <dbReference type="PROSITE" id="PS51480"/>
    </source>
</evidence>
<keyword evidence="5" id="KW-0067">ATP-binding</keyword>